<reference evidence="9 10" key="1">
    <citation type="journal article" date="2024" name="Plant J.">
        <title>Genome sequences and population genomics reveal climatic adaptation and genomic divergence between two closely related sweetgum species.</title>
        <authorList>
            <person name="Xu W.Q."/>
            <person name="Ren C.Q."/>
            <person name="Zhang X.Y."/>
            <person name="Comes H.P."/>
            <person name="Liu X.H."/>
            <person name="Li Y.G."/>
            <person name="Kettle C.J."/>
            <person name="Jalonen R."/>
            <person name="Gaisberger H."/>
            <person name="Ma Y.Z."/>
            <person name="Qiu Y.X."/>
        </authorList>
    </citation>
    <scope>NUCLEOTIDE SEQUENCE [LARGE SCALE GENOMIC DNA]</scope>
    <source>
        <strain evidence="9">Hangzhou</strain>
    </source>
</reference>
<dbReference type="SUPFAM" id="SSF52058">
    <property type="entry name" value="L domain-like"/>
    <property type="match status" value="1"/>
</dbReference>
<keyword evidence="6" id="KW-1133">Transmembrane helix</keyword>
<dbReference type="Pfam" id="PF00560">
    <property type="entry name" value="LRR_1"/>
    <property type="match status" value="1"/>
</dbReference>
<keyword evidence="4" id="KW-0732">Signal</keyword>
<evidence type="ECO:0000313" key="10">
    <source>
        <dbReference type="Proteomes" id="UP001415857"/>
    </source>
</evidence>
<gene>
    <name evidence="9" type="ORF">L1049_015766</name>
</gene>
<evidence type="ECO:0000256" key="8">
    <source>
        <dbReference type="ARBA" id="ARBA00023180"/>
    </source>
</evidence>
<dbReference type="AlphaFoldDB" id="A0AAP0X009"/>
<protein>
    <submittedName>
        <fullName evidence="9">Uncharacterized protein</fullName>
    </submittedName>
</protein>
<evidence type="ECO:0000256" key="7">
    <source>
        <dbReference type="ARBA" id="ARBA00023136"/>
    </source>
</evidence>
<keyword evidence="5" id="KW-0677">Repeat</keyword>
<dbReference type="PANTHER" id="PTHR48063">
    <property type="entry name" value="LRR RECEPTOR-LIKE KINASE"/>
    <property type="match status" value="1"/>
</dbReference>
<keyword evidence="10" id="KW-1185">Reference proteome</keyword>
<sequence length="255" mass="28668">MGIYLSLNDFRQVPIPEFIGNLSNLKFLNLSSSNFKGTILRLRSNAFDGNISPQLCQLRSLEILDLALNRISGPIPRCIRNFAAMAELGSARSYIYNPYTAYQERLLVPWKGRLFIYSRILLSGEIPRELMRLVGLISVNLSNNHLTGIIPQEIGALAYLQSLDLSRNHLSCSIPASMSNLPFLSALNLSYNELSGKIPRGSQFDTFEASSYIRNPHHNINSALLSNTVLLATTLILKHHAYKIYIHEFDLIKTC</sequence>
<evidence type="ECO:0000256" key="3">
    <source>
        <dbReference type="ARBA" id="ARBA00022692"/>
    </source>
</evidence>
<dbReference type="Pfam" id="PF13855">
    <property type="entry name" value="LRR_8"/>
    <property type="match status" value="1"/>
</dbReference>
<proteinExistence type="predicted"/>
<evidence type="ECO:0000256" key="5">
    <source>
        <dbReference type="ARBA" id="ARBA00022737"/>
    </source>
</evidence>
<evidence type="ECO:0000256" key="6">
    <source>
        <dbReference type="ARBA" id="ARBA00022989"/>
    </source>
</evidence>
<keyword evidence="8" id="KW-0325">Glycoprotein</keyword>
<comment type="caution">
    <text evidence="9">The sequence shown here is derived from an EMBL/GenBank/DDBJ whole genome shotgun (WGS) entry which is preliminary data.</text>
</comment>
<keyword evidence="7" id="KW-0472">Membrane</keyword>
<accession>A0AAP0X009</accession>
<dbReference type="Gene3D" id="3.80.10.10">
    <property type="entry name" value="Ribonuclease Inhibitor"/>
    <property type="match status" value="1"/>
</dbReference>
<organism evidence="9 10">
    <name type="scientific">Liquidambar formosana</name>
    <name type="common">Formosan gum</name>
    <dbReference type="NCBI Taxonomy" id="63359"/>
    <lineage>
        <taxon>Eukaryota</taxon>
        <taxon>Viridiplantae</taxon>
        <taxon>Streptophyta</taxon>
        <taxon>Embryophyta</taxon>
        <taxon>Tracheophyta</taxon>
        <taxon>Spermatophyta</taxon>
        <taxon>Magnoliopsida</taxon>
        <taxon>eudicotyledons</taxon>
        <taxon>Gunneridae</taxon>
        <taxon>Pentapetalae</taxon>
        <taxon>Saxifragales</taxon>
        <taxon>Altingiaceae</taxon>
        <taxon>Liquidambar</taxon>
    </lineage>
</organism>
<comment type="subcellular location">
    <subcellularLocation>
        <location evidence="1">Membrane</location>
        <topology evidence="1">Single-pass type I membrane protein</topology>
    </subcellularLocation>
</comment>
<dbReference type="Proteomes" id="UP001415857">
    <property type="component" value="Unassembled WGS sequence"/>
</dbReference>
<evidence type="ECO:0000256" key="2">
    <source>
        <dbReference type="ARBA" id="ARBA00022614"/>
    </source>
</evidence>
<keyword evidence="2" id="KW-0433">Leucine-rich repeat</keyword>
<dbReference type="EMBL" id="JBBPBK010000004">
    <property type="protein sequence ID" value="KAK9287349.1"/>
    <property type="molecule type" value="Genomic_DNA"/>
</dbReference>
<evidence type="ECO:0000256" key="1">
    <source>
        <dbReference type="ARBA" id="ARBA00004479"/>
    </source>
</evidence>
<evidence type="ECO:0000256" key="4">
    <source>
        <dbReference type="ARBA" id="ARBA00022729"/>
    </source>
</evidence>
<keyword evidence="3" id="KW-0812">Transmembrane</keyword>
<name>A0AAP0X009_LIQFO</name>
<dbReference type="InterPro" id="IPR001611">
    <property type="entry name" value="Leu-rich_rpt"/>
</dbReference>
<dbReference type="InterPro" id="IPR046956">
    <property type="entry name" value="RLP23-like"/>
</dbReference>
<dbReference type="InterPro" id="IPR032675">
    <property type="entry name" value="LRR_dom_sf"/>
</dbReference>
<evidence type="ECO:0000313" key="9">
    <source>
        <dbReference type="EMBL" id="KAK9287349.1"/>
    </source>
</evidence>
<dbReference type="PANTHER" id="PTHR48063:SF103">
    <property type="entry name" value="LEUCINE-RICH RECEPTOR-LIKE KINASE FAMILY PROTEIN"/>
    <property type="match status" value="1"/>
</dbReference>
<dbReference type="FunFam" id="3.80.10.10:FF:000383">
    <property type="entry name" value="Leucine-rich repeat receptor protein kinase EMS1"/>
    <property type="match status" value="1"/>
</dbReference>
<dbReference type="PRINTS" id="PR00019">
    <property type="entry name" value="LEURICHRPT"/>
</dbReference>
<dbReference type="GO" id="GO:0016020">
    <property type="term" value="C:membrane"/>
    <property type="evidence" value="ECO:0007669"/>
    <property type="project" value="UniProtKB-SubCell"/>
</dbReference>